<evidence type="ECO:0000313" key="2">
    <source>
        <dbReference type="EMBL" id="QCW01770.1"/>
    </source>
</evidence>
<dbReference type="GeneID" id="96154348"/>
<protein>
    <submittedName>
        <fullName evidence="2">Uncharacterized protein</fullName>
    </submittedName>
</protein>
<reference evidence="3" key="1">
    <citation type="submission" date="2019-05" db="EMBL/GenBank/DDBJ databases">
        <title>Complete Genome Sequence and Methylation Pattern of the Halophilic Archaeon Natrinema pallidum BOL6-1.</title>
        <authorList>
            <person name="DasSarma P."/>
            <person name="DasSarma B.P."/>
            <person name="DasSarma S.L."/>
            <person name="Martinez F.L."/>
            <person name="Guzman D."/>
            <person name="Roberts R.J."/>
            <person name="DasSarma S."/>
        </authorList>
    </citation>
    <scope>NUCLEOTIDE SEQUENCE [LARGE SCALE GENOMIC DNA]</scope>
    <source>
        <strain evidence="3">BOL6-1</strain>
    </source>
</reference>
<feature type="transmembrane region" description="Helical" evidence="1">
    <location>
        <begin position="116"/>
        <end position="138"/>
    </location>
</feature>
<proteinExistence type="predicted"/>
<accession>A0A4P9TDN2</accession>
<evidence type="ECO:0000313" key="3">
    <source>
        <dbReference type="Proteomes" id="UP000307562"/>
    </source>
</evidence>
<organism evidence="2 3">
    <name type="scientific">Natrinema pallidum</name>
    <dbReference type="NCBI Taxonomy" id="69527"/>
    <lineage>
        <taxon>Archaea</taxon>
        <taxon>Methanobacteriati</taxon>
        <taxon>Methanobacteriota</taxon>
        <taxon>Stenosarchaea group</taxon>
        <taxon>Halobacteria</taxon>
        <taxon>Halobacteriales</taxon>
        <taxon>Natrialbaceae</taxon>
        <taxon>Natrinema</taxon>
    </lineage>
</organism>
<gene>
    <name evidence="2" type="ORF">FGF80_00260</name>
</gene>
<feature type="transmembrane region" description="Helical" evidence="1">
    <location>
        <begin position="50"/>
        <end position="72"/>
    </location>
</feature>
<name>A0A4P9TDN2_9EURY</name>
<dbReference type="RefSeq" id="WP_138651511.1">
    <property type="nucleotide sequence ID" value="NZ_CP040637.1"/>
</dbReference>
<keyword evidence="1" id="KW-0472">Membrane</keyword>
<feature type="transmembrane region" description="Helical" evidence="1">
    <location>
        <begin position="21"/>
        <end position="44"/>
    </location>
</feature>
<dbReference type="Proteomes" id="UP000307562">
    <property type="component" value="Chromosome"/>
</dbReference>
<keyword evidence="1" id="KW-1133">Transmembrane helix</keyword>
<keyword evidence="3" id="KW-1185">Reference proteome</keyword>
<evidence type="ECO:0000256" key="1">
    <source>
        <dbReference type="SAM" id="Phobius"/>
    </source>
</evidence>
<sequence length="285" mass="30696">MTNRDAARSRVPDDVPPPDRAFRLAFGGYIGVLVAGLVTAMAVLRRPAMASTAVTGTAVAGLGGGCLAGVAFAGHSPGLAVRLGRTRRRRAALLLPAVPFGLAVAASLVGPLESRLAFVALVSMVVVALTGGLVTWMAQTRYVDAVTSDAPVATWQWEPPSSPTLDAVVFAMWLLLGAANAYRGDWLQSIVWAGLALLWLCSGLAEDRWRIGSMGATPEIRVHETGLVKQRPYTRLIVLWDDVDHVRLRADDLVLDRSLFDVRFDRDELAALEAAHEEIERRLPN</sequence>
<dbReference type="EMBL" id="CP040637">
    <property type="protein sequence ID" value="QCW01770.1"/>
    <property type="molecule type" value="Genomic_DNA"/>
</dbReference>
<feature type="transmembrane region" description="Helical" evidence="1">
    <location>
        <begin position="92"/>
        <end position="110"/>
    </location>
</feature>
<dbReference type="KEGG" id="npl:FGF80_00260"/>
<dbReference type="AlphaFoldDB" id="A0A4P9TDN2"/>
<keyword evidence="1" id="KW-0812">Transmembrane</keyword>